<organism evidence="1 2">
    <name type="scientific">Tsuneonella litorea</name>
    <dbReference type="NCBI Taxonomy" id="2976475"/>
    <lineage>
        <taxon>Bacteria</taxon>
        <taxon>Pseudomonadati</taxon>
        <taxon>Pseudomonadota</taxon>
        <taxon>Alphaproteobacteria</taxon>
        <taxon>Sphingomonadales</taxon>
        <taxon>Erythrobacteraceae</taxon>
        <taxon>Tsuneonella</taxon>
    </lineage>
</organism>
<protein>
    <submittedName>
        <fullName evidence="1">Uncharacterized protein</fullName>
    </submittedName>
</protein>
<evidence type="ECO:0000313" key="2">
    <source>
        <dbReference type="Proteomes" id="UP001142648"/>
    </source>
</evidence>
<gene>
    <name evidence="1" type="ORF">N0B51_09635</name>
</gene>
<dbReference type="EMBL" id="JAOAMV010000004">
    <property type="protein sequence ID" value="MCT2559245.1"/>
    <property type="molecule type" value="Genomic_DNA"/>
</dbReference>
<dbReference type="AlphaFoldDB" id="A0A9X3A9S7"/>
<sequence length="70" mass="8025">MAALDLSGLDVTELSRFSNRLHREADAWMRRGGFGERGRITRRDADLIWRSEFGSLPQNSLAEYRRDGGQ</sequence>
<name>A0A9X3A9S7_9SPHN</name>
<comment type="caution">
    <text evidence="1">The sequence shown here is derived from an EMBL/GenBank/DDBJ whole genome shotgun (WGS) entry which is preliminary data.</text>
</comment>
<accession>A0A9X3A9S7</accession>
<keyword evidence="2" id="KW-1185">Reference proteome</keyword>
<dbReference type="RefSeq" id="WP_259962117.1">
    <property type="nucleotide sequence ID" value="NZ_JAOAMV010000004.1"/>
</dbReference>
<reference evidence="1" key="1">
    <citation type="submission" date="2022-09" db="EMBL/GenBank/DDBJ databases">
        <title>The genome sequence of Tsuneonella sp. YG55.</title>
        <authorList>
            <person name="Liu Y."/>
        </authorList>
    </citation>
    <scope>NUCLEOTIDE SEQUENCE</scope>
    <source>
        <strain evidence="1">YG55</strain>
    </source>
</reference>
<evidence type="ECO:0000313" key="1">
    <source>
        <dbReference type="EMBL" id="MCT2559245.1"/>
    </source>
</evidence>
<proteinExistence type="predicted"/>
<dbReference type="Proteomes" id="UP001142648">
    <property type="component" value="Unassembled WGS sequence"/>
</dbReference>